<dbReference type="GO" id="GO:0061789">
    <property type="term" value="P:dense core granule priming"/>
    <property type="evidence" value="ECO:0007669"/>
    <property type="project" value="TreeGrafter"/>
</dbReference>
<organism evidence="4 5">
    <name type="scientific">Geodia barretti</name>
    <name type="common">Barrett's horny sponge</name>
    <dbReference type="NCBI Taxonomy" id="519541"/>
    <lineage>
        <taxon>Eukaryota</taxon>
        <taxon>Metazoa</taxon>
        <taxon>Porifera</taxon>
        <taxon>Demospongiae</taxon>
        <taxon>Heteroscleromorpha</taxon>
        <taxon>Tetractinellida</taxon>
        <taxon>Astrophorina</taxon>
        <taxon>Geodiidae</taxon>
        <taxon>Geodia</taxon>
    </lineage>
</organism>
<keyword evidence="2" id="KW-0479">Metal-binding</keyword>
<comment type="caution">
    <text evidence="4">The sequence shown here is derived from an EMBL/GenBank/DDBJ whole genome shotgun (WGS) entry which is preliminary data.</text>
</comment>
<dbReference type="GO" id="GO:0016081">
    <property type="term" value="P:synaptic vesicle docking"/>
    <property type="evidence" value="ECO:0007669"/>
    <property type="project" value="TreeGrafter"/>
</dbReference>
<evidence type="ECO:0000259" key="3">
    <source>
        <dbReference type="PROSITE" id="PS51258"/>
    </source>
</evidence>
<dbReference type="GO" id="GO:0005516">
    <property type="term" value="F:calmodulin binding"/>
    <property type="evidence" value="ECO:0007669"/>
    <property type="project" value="TreeGrafter"/>
</dbReference>
<keyword evidence="5" id="KW-1185">Reference proteome</keyword>
<accession>A0AA35WZD2</accession>
<protein>
    <submittedName>
        <fullName evidence="4">Protein unc-13 homolog B</fullName>
    </submittedName>
</protein>
<dbReference type="GO" id="GO:0017075">
    <property type="term" value="F:syntaxin-1 binding"/>
    <property type="evidence" value="ECO:0007669"/>
    <property type="project" value="TreeGrafter"/>
</dbReference>
<dbReference type="PANTHER" id="PTHR10480">
    <property type="entry name" value="PROTEIN UNC-13 HOMOLOG"/>
    <property type="match status" value="1"/>
</dbReference>
<dbReference type="GO" id="GO:0035249">
    <property type="term" value="P:synaptic transmission, glutamatergic"/>
    <property type="evidence" value="ECO:0007669"/>
    <property type="project" value="TreeGrafter"/>
</dbReference>
<evidence type="ECO:0000256" key="2">
    <source>
        <dbReference type="ARBA" id="ARBA00022771"/>
    </source>
</evidence>
<dbReference type="EMBL" id="CASHTH010002992">
    <property type="protein sequence ID" value="CAI8038454.1"/>
    <property type="molecule type" value="Genomic_DNA"/>
</dbReference>
<dbReference type="Pfam" id="PF06292">
    <property type="entry name" value="MUN"/>
    <property type="match status" value="1"/>
</dbReference>
<dbReference type="GO" id="GO:0099525">
    <property type="term" value="P:presynaptic dense core vesicle exocytosis"/>
    <property type="evidence" value="ECO:0007669"/>
    <property type="project" value="TreeGrafter"/>
</dbReference>
<dbReference type="Gene3D" id="1.10.357.50">
    <property type="match status" value="1"/>
</dbReference>
<dbReference type="GO" id="GO:0016082">
    <property type="term" value="P:synaptic vesicle priming"/>
    <property type="evidence" value="ECO:0007669"/>
    <property type="project" value="TreeGrafter"/>
</dbReference>
<evidence type="ECO:0000313" key="4">
    <source>
        <dbReference type="EMBL" id="CAI8038454.1"/>
    </source>
</evidence>
<dbReference type="PANTHER" id="PTHR10480:SF12">
    <property type="entry name" value="UNC-13, ISOFORM E"/>
    <property type="match status" value="1"/>
</dbReference>
<dbReference type="InterPro" id="IPR010439">
    <property type="entry name" value="MUN_dom"/>
</dbReference>
<name>A0AA35WZD2_GEOBA</name>
<dbReference type="InterPro" id="IPR027080">
    <property type="entry name" value="Unc-13"/>
</dbReference>
<evidence type="ECO:0000313" key="5">
    <source>
        <dbReference type="Proteomes" id="UP001174909"/>
    </source>
</evidence>
<dbReference type="GO" id="GO:0019992">
    <property type="term" value="F:diacylglycerol binding"/>
    <property type="evidence" value="ECO:0007669"/>
    <property type="project" value="InterPro"/>
</dbReference>
<dbReference type="PROSITE" id="PS51258">
    <property type="entry name" value="MHD1"/>
    <property type="match status" value="1"/>
</dbReference>
<dbReference type="InterPro" id="IPR014770">
    <property type="entry name" value="Munc13_1"/>
</dbReference>
<dbReference type="GO" id="GO:0005886">
    <property type="term" value="C:plasma membrane"/>
    <property type="evidence" value="ECO:0007669"/>
    <property type="project" value="TreeGrafter"/>
</dbReference>
<dbReference type="Proteomes" id="UP001174909">
    <property type="component" value="Unassembled WGS sequence"/>
</dbReference>
<gene>
    <name evidence="4" type="ORF">GBAR_LOCUS21443</name>
</gene>
<keyword evidence="1" id="KW-0677">Repeat</keyword>
<dbReference type="GO" id="GO:0008270">
    <property type="term" value="F:zinc ion binding"/>
    <property type="evidence" value="ECO:0007669"/>
    <property type="project" value="UniProtKB-KW"/>
</dbReference>
<keyword evidence="2" id="KW-0863">Zinc-finger</keyword>
<dbReference type="AlphaFoldDB" id="A0AA35WZD2"/>
<feature type="domain" description="MHD1" evidence="3">
    <location>
        <begin position="215"/>
        <end position="342"/>
    </location>
</feature>
<reference evidence="4" key="1">
    <citation type="submission" date="2023-03" db="EMBL/GenBank/DDBJ databases">
        <authorList>
            <person name="Steffen K."/>
            <person name="Cardenas P."/>
        </authorList>
    </citation>
    <scope>NUCLEOTIDE SEQUENCE</scope>
</reference>
<proteinExistence type="predicted"/>
<evidence type="ECO:0000256" key="1">
    <source>
        <dbReference type="ARBA" id="ARBA00022737"/>
    </source>
</evidence>
<dbReference type="GO" id="GO:0045202">
    <property type="term" value="C:synapse"/>
    <property type="evidence" value="ECO:0007669"/>
    <property type="project" value="GOC"/>
</dbReference>
<sequence>MENLLRNLRYQMFTLVAADNAVRAVGATRLMEEYFDSSNFGRDNFARLLDKLLSSLRLDLQQYRELYPANDQMKLQDLVETCQLMGSVLEFQQQAMGILTTGKLSDMIVESMKECLKSTFELIISNCVPSGFSGQGHPGLVKSETPFQFFNQLMEQIQAAVNDDRTIYAPLISRFCSQNFGDTSSLEMWNMFCSTIENLFDEPTNIEIFPPNANIHLLYSIKRFYKFLLEDVPGCEKVVPVYHHWFIPCVRHWLKEYQHSALLFVDNAWDDDKNNDKFARHQNQPYSNSVYQMFFFLNKGYELLHSLHTPDGVPMDEDAKHVHFHDFSDVICSVVGHYVDKVSEHLPDSVGELEQVCTWIRIEGCQWRQVL</sequence>
<keyword evidence="2" id="KW-0862">Zinc</keyword>